<evidence type="ECO:0000256" key="3">
    <source>
        <dbReference type="ARBA" id="ARBA00022540"/>
    </source>
</evidence>
<organism evidence="10 11">
    <name type="scientific">Candidatus Portnoybacteria bacterium CG06_land_8_20_14_3_00_39_12</name>
    <dbReference type="NCBI Taxonomy" id="1974809"/>
    <lineage>
        <taxon>Bacteria</taxon>
        <taxon>Candidatus Portnoyibacteriota</taxon>
    </lineage>
</organism>
<dbReference type="GO" id="GO:0005737">
    <property type="term" value="C:cytoplasm"/>
    <property type="evidence" value="ECO:0007669"/>
    <property type="project" value="UniProtKB-UniRule"/>
</dbReference>
<dbReference type="InterPro" id="IPR044145">
    <property type="entry name" value="IF2_II"/>
</dbReference>
<dbReference type="GO" id="GO:0003924">
    <property type="term" value="F:GTPase activity"/>
    <property type="evidence" value="ECO:0007669"/>
    <property type="project" value="InterPro"/>
</dbReference>
<evidence type="ECO:0000313" key="11">
    <source>
        <dbReference type="Proteomes" id="UP000228775"/>
    </source>
</evidence>
<dbReference type="InterPro" id="IPR000178">
    <property type="entry name" value="TF_IF2_bacterial-like"/>
</dbReference>
<dbReference type="GO" id="GO:0005525">
    <property type="term" value="F:GTP binding"/>
    <property type="evidence" value="ECO:0007669"/>
    <property type="project" value="UniProtKB-KW"/>
</dbReference>
<dbReference type="InterPro" id="IPR000795">
    <property type="entry name" value="T_Tr_GTP-bd_dom"/>
</dbReference>
<evidence type="ECO:0000256" key="2">
    <source>
        <dbReference type="ARBA" id="ARBA00020675"/>
    </source>
</evidence>
<evidence type="ECO:0000256" key="8">
    <source>
        <dbReference type="RuleBase" id="RU000644"/>
    </source>
</evidence>
<evidence type="ECO:0000256" key="1">
    <source>
        <dbReference type="ARBA" id="ARBA00007733"/>
    </source>
</evidence>
<dbReference type="CDD" id="cd01887">
    <property type="entry name" value="IF2_eIF5B"/>
    <property type="match status" value="1"/>
</dbReference>
<dbReference type="AlphaFoldDB" id="A0A2M7AW57"/>
<dbReference type="NCBIfam" id="TIGR00231">
    <property type="entry name" value="small_GTP"/>
    <property type="match status" value="1"/>
</dbReference>
<proteinExistence type="inferred from homology"/>
<reference evidence="11" key="1">
    <citation type="submission" date="2017-09" db="EMBL/GenBank/DDBJ databases">
        <title>Depth-based differentiation of microbial function through sediment-hosted aquifers and enrichment of novel symbionts in the deep terrestrial subsurface.</title>
        <authorList>
            <person name="Probst A.J."/>
            <person name="Ladd B."/>
            <person name="Jarett J.K."/>
            <person name="Geller-Mcgrath D.E."/>
            <person name="Sieber C.M.K."/>
            <person name="Emerson J.B."/>
            <person name="Anantharaman K."/>
            <person name="Thomas B.C."/>
            <person name="Malmstrom R."/>
            <person name="Stieglmeier M."/>
            <person name="Klingl A."/>
            <person name="Woyke T."/>
            <person name="Ryan C.M."/>
            <person name="Banfield J.F."/>
        </authorList>
    </citation>
    <scope>NUCLEOTIDE SEQUENCE [LARGE SCALE GENOMIC DNA]</scope>
</reference>
<evidence type="ECO:0000256" key="4">
    <source>
        <dbReference type="ARBA" id="ARBA00022741"/>
    </source>
</evidence>
<dbReference type="Gene3D" id="2.40.30.10">
    <property type="entry name" value="Translation factors"/>
    <property type="match status" value="2"/>
</dbReference>
<dbReference type="SUPFAM" id="SSF52540">
    <property type="entry name" value="P-loop containing nucleoside triphosphate hydrolases"/>
    <property type="match status" value="1"/>
</dbReference>
<evidence type="ECO:0000256" key="5">
    <source>
        <dbReference type="ARBA" id="ARBA00022917"/>
    </source>
</evidence>
<dbReference type="Gene3D" id="3.40.50.300">
    <property type="entry name" value="P-loop containing nucleotide triphosphate hydrolases"/>
    <property type="match status" value="1"/>
</dbReference>
<feature type="domain" description="Tr-type G" evidence="9">
    <location>
        <begin position="13"/>
        <end position="182"/>
    </location>
</feature>
<comment type="function">
    <text evidence="8">One of the essential components for the initiation of protein synthesis. Protects formylmethionyl-tRNA from spontaneous hydrolysis and promotes its binding to the 30S ribosomal subunits. Also involved in the hydrolysis of GTP during the formation of the 70S ribosomal complex.</text>
</comment>
<dbReference type="PROSITE" id="PS51722">
    <property type="entry name" value="G_TR_2"/>
    <property type="match status" value="1"/>
</dbReference>
<evidence type="ECO:0000259" key="9">
    <source>
        <dbReference type="PROSITE" id="PS51722"/>
    </source>
</evidence>
<dbReference type="SUPFAM" id="SSF52156">
    <property type="entry name" value="Initiation factor IF2/eIF5b, domain 3"/>
    <property type="match status" value="1"/>
</dbReference>
<dbReference type="PANTHER" id="PTHR43381:SF4">
    <property type="entry name" value="EUKARYOTIC TRANSLATION INITIATION FACTOR 5B"/>
    <property type="match status" value="1"/>
</dbReference>
<dbReference type="InterPro" id="IPR005225">
    <property type="entry name" value="Small_GTP-bd"/>
</dbReference>
<evidence type="ECO:0000313" key="10">
    <source>
        <dbReference type="EMBL" id="PIU74793.1"/>
    </source>
</evidence>
<accession>A0A2M7AW57</accession>
<dbReference type="GO" id="GO:0003743">
    <property type="term" value="F:translation initiation factor activity"/>
    <property type="evidence" value="ECO:0007669"/>
    <property type="project" value="UniProtKB-UniRule"/>
</dbReference>
<comment type="similarity">
    <text evidence="1 8">Belongs to the TRAFAC class translation factor GTPase superfamily. Classic translation factor GTPase family. IF-2 subfamily.</text>
</comment>
<evidence type="ECO:0000256" key="6">
    <source>
        <dbReference type="ARBA" id="ARBA00023134"/>
    </source>
</evidence>
<dbReference type="InterPro" id="IPR027417">
    <property type="entry name" value="P-loop_NTPase"/>
</dbReference>
<dbReference type="InterPro" id="IPR053905">
    <property type="entry name" value="EF-G-like_DII"/>
</dbReference>
<dbReference type="PANTHER" id="PTHR43381">
    <property type="entry name" value="TRANSLATION INITIATION FACTOR IF-2-RELATED"/>
    <property type="match status" value="1"/>
</dbReference>
<protein>
    <recommendedName>
        <fullName evidence="2 7">Translation initiation factor IF-2</fullName>
    </recommendedName>
</protein>
<dbReference type="InterPro" id="IPR009000">
    <property type="entry name" value="Transl_B-barrel_sf"/>
</dbReference>
<dbReference type="Pfam" id="PF22042">
    <property type="entry name" value="EF-G_D2"/>
    <property type="match status" value="1"/>
</dbReference>
<comment type="caution">
    <text evidence="10">The sequence shown here is derived from an EMBL/GenBank/DDBJ whole genome shotgun (WGS) entry which is preliminary data.</text>
</comment>
<dbReference type="Gene3D" id="3.40.50.10050">
    <property type="entry name" value="Translation initiation factor IF- 2, domain 3"/>
    <property type="match status" value="1"/>
</dbReference>
<dbReference type="EMBL" id="PEVY01000088">
    <property type="protein sequence ID" value="PIU74793.1"/>
    <property type="molecule type" value="Genomic_DNA"/>
</dbReference>
<keyword evidence="4" id="KW-0547">Nucleotide-binding</keyword>
<dbReference type="PRINTS" id="PR00449">
    <property type="entry name" value="RASTRNSFRMNG"/>
</dbReference>
<gene>
    <name evidence="10" type="primary">infB</name>
    <name evidence="10" type="ORF">COS76_04220</name>
</gene>
<keyword evidence="6" id="KW-0342">GTP-binding</keyword>
<dbReference type="Pfam" id="PF11987">
    <property type="entry name" value="IF-2"/>
    <property type="match status" value="1"/>
</dbReference>
<sequence length="507" mass="55823">MLKKSLKNKTLTPKPPTVVILGHVDSGKTSLLDFIRQSNVASTESGGITQHIGAYQIKHQDKIINFIDTPGHEAFSAMRTRGAKVADIAILIVACDQGVKPQTKEALKAIREANIPFIVALNKIDVPGTFPQKTKKELSDCQVALEEFGGQVPLVEISAKNGQGVDSLLEMVNLITEIEDLTYDPSLPGQGIIIEAHLDPRRGPTITALINNGTLRSNDIIIAGNTYGKIKTMEDTNLKSIKLAAAQPVIITGLENVPAIGSNLKKVKTIAEARQITQQYQAIPKITQKINLNTEDSAQPIASDQTFNLILKVDVAGSQEAIEACLNNIPQQEINLNILRVLVGDINESDVKLAMATGAHIIGFRVKTDPPAQALANHQKIWIKTFQVIYELVEVIRKGMSQLLSPEVKEEILGQGRVIAIFKQEKNAIIFGAKIIQGKFLQGIKIKIWRNDEIIGQGRIKELQFEKKKVKELEKDKNAGIFLEGFNNVTKGDKIEAYQEIRKKREL</sequence>
<dbReference type="Proteomes" id="UP000228775">
    <property type="component" value="Unassembled WGS sequence"/>
</dbReference>
<dbReference type="InterPro" id="IPR023115">
    <property type="entry name" value="TIF_IF2_dom3"/>
</dbReference>
<dbReference type="InterPro" id="IPR015760">
    <property type="entry name" value="TIF_IF2"/>
</dbReference>
<name>A0A2M7AW57_9BACT</name>
<keyword evidence="5 8" id="KW-0648">Protein biosynthesis</keyword>
<evidence type="ECO:0000256" key="7">
    <source>
        <dbReference type="NCBIfam" id="TIGR00487"/>
    </source>
</evidence>
<dbReference type="FunFam" id="3.40.50.10050:FF:000001">
    <property type="entry name" value="Translation initiation factor IF-2"/>
    <property type="match status" value="1"/>
</dbReference>
<dbReference type="SUPFAM" id="SSF50447">
    <property type="entry name" value="Translation proteins"/>
    <property type="match status" value="2"/>
</dbReference>
<keyword evidence="3 8" id="KW-0396">Initiation factor</keyword>
<dbReference type="CDD" id="cd03702">
    <property type="entry name" value="IF2_mtIF2_II"/>
    <property type="match status" value="1"/>
</dbReference>
<dbReference type="InterPro" id="IPR036925">
    <property type="entry name" value="TIF_IF2_dom3_sf"/>
</dbReference>
<dbReference type="Pfam" id="PF00009">
    <property type="entry name" value="GTP_EFTU"/>
    <property type="match status" value="1"/>
</dbReference>
<dbReference type="FunFam" id="3.40.50.300:FF:000019">
    <property type="entry name" value="Translation initiation factor IF-2"/>
    <property type="match status" value="1"/>
</dbReference>
<dbReference type="NCBIfam" id="TIGR00487">
    <property type="entry name" value="IF-2"/>
    <property type="match status" value="1"/>
</dbReference>